<dbReference type="PROSITE" id="PS51918">
    <property type="entry name" value="RADICAL_SAM"/>
    <property type="match status" value="1"/>
</dbReference>
<dbReference type="InterPro" id="IPR050377">
    <property type="entry name" value="Radical_SAM_PqqE_MftC-like"/>
</dbReference>
<evidence type="ECO:0000256" key="1">
    <source>
        <dbReference type="ARBA" id="ARBA00001966"/>
    </source>
</evidence>
<comment type="cofactor">
    <cofactor evidence="1">
        <name>[4Fe-4S] cluster</name>
        <dbReference type="ChEBI" id="CHEBI:49883"/>
    </cofactor>
</comment>
<gene>
    <name evidence="7" type="ORF">QNM18_22250</name>
</gene>
<evidence type="ECO:0000256" key="3">
    <source>
        <dbReference type="ARBA" id="ARBA00022723"/>
    </source>
</evidence>
<dbReference type="InterPro" id="IPR006638">
    <property type="entry name" value="Elp3/MiaA/NifB-like_rSAM"/>
</dbReference>
<sequence>MTDLNQRSDLRVNAKFRQTYAVWEITLKCNLACSHCGSRAGDARVNELSTSEALDLVCQMAELGIKEVTLIGGEAFMRPDWLLIAAEITKKGMKATMTTGGYGISLGTAKRMKAAGIASVSLSIDGLEQSHDLLRGREGAYQQCFKTISHLREVGIPVACNSQVNRESVAELPMLYEVLRDAGVTAWQLALTVPMGNAVENSHILLQPYELLDVFPLLAYLSKRGNSEGVRVHMGNNIGYFGPYERLLREPIAIDPKWAFSRGCSAGQNAIGIEADGSIKGCPSLPSDEYVGGNIRERTLQDIYQNSPQMRINDINEPEDATRHLWGECGSCEFASVCRAGCHWTAHVFFGKRGNNPYCHHRALKKAAKDQRERFYIKQAAPGKAFDHGIFAIQDELCVFNHDTEQFRIEDVSVPARWMEEGLDLIAMINEEKTSAINSYKSLNL</sequence>
<dbReference type="Proteomes" id="UP001231915">
    <property type="component" value="Unassembled WGS sequence"/>
</dbReference>
<keyword evidence="4" id="KW-0408">Iron</keyword>
<comment type="caution">
    <text evidence="7">The sequence shown here is derived from an EMBL/GenBank/DDBJ whole genome shotgun (WGS) entry which is preliminary data.</text>
</comment>
<evidence type="ECO:0000256" key="2">
    <source>
        <dbReference type="ARBA" id="ARBA00022691"/>
    </source>
</evidence>
<dbReference type="PANTHER" id="PTHR11228">
    <property type="entry name" value="RADICAL SAM DOMAIN PROTEIN"/>
    <property type="match status" value="1"/>
</dbReference>
<organism evidence="7 8">
    <name type="scientific">Pseudoalteromonas obscura</name>
    <dbReference type="NCBI Taxonomy" id="3048491"/>
    <lineage>
        <taxon>Bacteria</taxon>
        <taxon>Pseudomonadati</taxon>
        <taxon>Pseudomonadota</taxon>
        <taxon>Gammaproteobacteria</taxon>
        <taxon>Alteromonadales</taxon>
        <taxon>Pseudoalteromonadaceae</taxon>
        <taxon>Pseudoalteromonas</taxon>
    </lineage>
</organism>
<dbReference type="NCBIfam" id="TIGR04085">
    <property type="entry name" value="rSAM_more_4Fe4S"/>
    <property type="match status" value="1"/>
</dbReference>
<reference evidence="7 8" key="1">
    <citation type="submission" date="2023-05" db="EMBL/GenBank/DDBJ databases">
        <title>Pseudoalteromonas ardens sp. nov., Pseudoalteromonas obscura sp. nov., and Pseudoalteromonas umbrosa sp. nov., isolated from the coral Montipora capitata.</title>
        <authorList>
            <person name="Thomas E.M."/>
            <person name="Smith E.M."/>
            <person name="Papke E."/>
            <person name="Shlafstein M.D."/>
            <person name="Oline D.K."/>
            <person name="Videau P."/>
            <person name="Saw J.H."/>
            <person name="Strangman W.K."/>
            <person name="Ushijima B."/>
        </authorList>
    </citation>
    <scope>NUCLEOTIDE SEQUENCE [LARGE SCALE GENOMIC DNA]</scope>
    <source>
        <strain evidence="7 8">P94</strain>
    </source>
</reference>
<dbReference type="EMBL" id="JASJUT010000012">
    <property type="protein sequence ID" value="MDK2597788.1"/>
    <property type="molecule type" value="Genomic_DNA"/>
</dbReference>
<feature type="domain" description="Radical SAM core" evidence="6">
    <location>
        <begin position="15"/>
        <end position="237"/>
    </location>
</feature>
<name>A0ABT7ERW8_9GAMM</name>
<dbReference type="CDD" id="cd01335">
    <property type="entry name" value="Radical_SAM"/>
    <property type="match status" value="1"/>
</dbReference>
<dbReference type="PANTHER" id="PTHR11228:SF34">
    <property type="entry name" value="TUNGSTEN-CONTAINING ALDEHYDE FERREDOXIN OXIDOREDUCTASE COFACTOR MODIFYING PROTEIN"/>
    <property type="match status" value="1"/>
</dbReference>
<proteinExistence type="predicted"/>
<evidence type="ECO:0000313" key="7">
    <source>
        <dbReference type="EMBL" id="MDK2597788.1"/>
    </source>
</evidence>
<keyword evidence="3" id="KW-0479">Metal-binding</keyword>
<keyword evidence="2" id="KW-0949">S-adenosyl-L-methionine</keyword>
<accession>A0ABT7ERW8</accession>
<dbReference type="SUPFAM" id="SSF102114">
    <property type="entry name" value="Radical SAM enzymes"/>
    <property type="match status" value="1"/>
</dbReference>
<evidence type="ECO:0000313" key="8">
    <source>
        <dbReference type="Proteomes" id="UP001231915"/>
    </source>
</evidence>
<evidence type="ECO:0000256" key="5">
    <source>
        <dbReference type="ARBA" id="ARBA00023014"/>
    </source>
</evidence>
<evidence type="ECO:0000256" key="4">
    <source>
        <dbReference type="ARBA" id="ARBA00023004"/>
    </source>
</evidence>
<dbReference type="InterPro" id="IPR013785">
    <property type="entry name" value="Aldolase_TIM"/>
</dbReference>
<dbReference type="SFLD" id="SFLDG01067">
    <property type="entry name" value="SPASM/twitch_domain_containing"/>
    <property type="match status" value="1"/>
</dbReference>
<evidence type="ECO:0000259" key="6">
    <source>
        <dbReference type="PROSITE" id="PS51918"/>
    </source>
</evidence>
<dbReference type="Pfam" id="PF04055">
    <property type="entry name" value="Radical_SAM"/>
    <property type="match status" value="1"/>
</dbReference>
<dbReference type="SFLD" id="SFLDG01386">
    <property type="entry name" value="main_SPASM_domain-containing"/>
    <property type="match status" value="1"/>
</dbReference>
<dbReference type="InterPro" id="IPR007197">
    <property type="entry name" value="rSAM"/>
</dbReference>
<dbReference type="InterPro" id="IPR058240">
    <property type="entry name" value="rSAM_sf"/>
</dbReference>
<dbReference type="SFLD" id="SFLDS00029">
    <property type="entry name" value="Radical_SAM"/>
    <property type="match status" value="1"/>
</dbReference>
<protein>
    <submittedName>
        <fullName evidence="7">Radical SAM protein</fullName>
    </submittedName>
</protein>
<dbReference type="Pfam" id="PF13186">
    <property type="entry name" value="SPASM"/>
    <property type="match status" value="1"/>
</dbReference>
<dbReference type="RefSeq" id="WP_211013353.1">
    <property type="nucleotide sequence ID" value="NZ_JASJUT010000012.1"/>
</dbReference>
<dbReference type="Gene3D" id="3.20.20.70">
    <property type="entry name" value="Aldolase class I"/>
    <property type="match status" value="1"/>
</dbReference>
<dbReference type="InterPro" id="IPR023885">
    <property type="entry name" value="4Fe4S-binding_SPASM_dom"/>
</dbReference>
<keyword evidence="5" id="KW-0411">Iron-sulfur</keyword>
<keyword evidence="8" id="KW-1185">Reference proteome</keyword>
<dbReference type="SMART" id="SM00729">
    <property type="entry name" value="Elp3"/>
    <property type="match status" value="1"/>
</dbReference>